<keyword evidence="1" id="KW-0812">Transmembrane</keyword>
<reference evidence="3 4" key="1">
    <citation type="submission" date="2016-10" db="EMBL/GenBank/DDBJ databases">
        <authorList>
            <person name="de Groot N.N."/>
        </authorList>
    </citation>
    <scope>NUCLEOTIDE SEQUENCE [LARGE SCALE GENOMIC DNA]</scope>
    <source>
        <strain evidence="3 4">CGMCC 1.8894</strain>
    </source>
</reference>
<keyword evidence="1" id="KW-1133">Transmembrane helix</keyword>
<dbReference type="EMBL" id="FNOM01000007">
    <property type="protein sequence ID" value="SDX30133.1"/>
    <property type="molecule type" value="Genomic_DNA"/>
</dbReference>
<feature type="chain" id="PRO_5011479031" description="Ferrochelatase" evidence="2">
    <location>
        <begin position="20"/>
        <end position="60"/>
    </location>
</feature>
<keyword evidence="4" id="KW-1185">Reference proteome</keyword>
<evidence type="ECO:0000256" key="2">
    <source>
        <dbReference type="SAM" id="SignalP"/>
    </source>
</evidence>
<evidence type="ECO:0008006" key="5">
    <source>
        <dbReference type="Google" id="ProtNLM"/>
    </source>
</evidence>
<feature type="transmembrane region" description="Helical" evidence="1">
    <location>
        <begin position="43"/>
        <end position="59"/>
    </location>
</feature>
<keyword evidence="2" id="KW-0732">Signal</keyword>
<evidence type="ECO:0000256" key="1">
    <source>
        <dbReference type="SAM" id="Phobius"/>
    </source>
</evidence>
<dbReference type="STRING" id="564137.SAMN04488238_10734"/>
<keyword evidence="1" id="KW-0472">Membrane</keyword>
<dbReference type="RefSeq" id="WP_092890040.1">
    <property type="nucleotide sequence ID" value="NZ_CP061498.1"/>
</dbReference>
<evidence type="ECO:0000313" key="4">
    <source>
        <dbReference type="Proteomes" id="UP000198539"/>
    </source>
</evidence>
<accession>A0A1H3AKJ2</accession>
<gene>
    <name evidence="3" type="ORF">SAMN04488238_10734</name>
</gene>
<organism evidence="3 4">
    <name type="scientific">Roseicitreum antarcticum</name>
    <dbReference type="NCBI Taxonomy" id="564137"/>
    <lineage>
        <taxon>Bacteria</taxon>
        <taxon>Pseudomonadati</taxon>
        <taxon>Pseudomonadota</taxon>
        <taxon>Alphaproteobacteria</taxon>
        <taxon>Rhodobacterales</taxon>
        <taxon>Paracoccaceae</taxon>
        <taxon>Roseicitreum</taxon>
    </lineage>
</organism>
<protein>
    <recommendedName>
        <fullName evidence="5">Ferrochelatase</fullName>
    </recommendedName>
</protein>
<feature type="signal peptide" evidence="2">
    <location>
        <begin position="1"/>
        <end position="19"/>
    </location>
</feature>
<name>A0A1H3AKJ2_9RHOB</name>
<dbReference type="AlphaFoldDB" id="A0A1H3AKJ2"/>
<evidence type="ECO:0000313" key="3">
    <source>
        <dbReference type="EMBL" id="SDX30133.1"/>
    </source>
</evidence>
<sequence>MKKFALAAAFSLAATSAFAGNYAEPVIEPEVIVEDTSSSAGGIIVPILLLVLVAAAAVSR</sequence>
<proteinExistence type="predicted"/>
<dbReference type="Proteomes" id="UP000198539">
    <property type="component" value="Unassembled WGS sequence"/>
</dbReference>